<keyword evidence="2" id="KW-1185">Reference proteome</keyword>
<evidence type="ECO:0000313" key="2">
    <source>
        <dbReference type="Proteomes" id="UP000799421"/>
    </source>
</evidence>
<organism evidence="1 2">
    <name type="scientific">Piedraia hortae CBS 480.64</name>
    <dbReference type="NCBI Taxonomy" id="1314780"/>
    <lineage>
        <taxon>Eukaryota</taxon>
        <taxon>Fungi</taxon>
        <taxon>Dikarya</taxon>
        <taxon>Ascomycota</taxon>
        <taxon>Pezizomycotina</taxon>
        <taxon>Dothideomycetes</taxon>
        <taxon>Dothideomycetidae</taxon>
        <taxon>Capnodiales</taxon>
        <taxon>Piedraiaceae</taxon>
        <taxon>Piedraia</taxon>
    </lineage>
</organism>
<gene>
    <name evidence="1" type="ORF">K470DRAFT_257651</name>
</gene>
<name>A0A6A7BZG4_9PEZI</name>
<sequence length="404" mass="44257">MTLTAIKSPRHVSGISDLRTVAGQQVIGSVLKNFYCKDTLQDAGHLFDVIDEPIPARCSLNLYSQMTSNPLRFDSTIEVLDIAAPSVDMLFREVDWNTSTVNELDSILMSPKSLDDGNLSTFFCPLTPFTRGLMRTGGTFIDTRNSSLATNDDEGVIKEPWLRFPRPSTSSSSTTFFVCGGTIPSKSAPEFGNLSTGSSDLESYFSAETHLPRKSPASSVCSRSSSISNLSRFSDILTDYEALLSDTDSVETPPHEILTFGDRLHSSVSSPASESTIPASSGVGTSFLEWMEEAQNEPTPYADLNEQTLEASTQSVLATISNDKPQSSLADEDPNLDVAEVVQPGMVNTIEGFPYDMGAVQAPAPKEEKVKATGRLENRLRHPRQMVRRGLVKLRQRIDWRERA</sequence>
<protein>
    <submittedName>
        <fullName evidence="1">Uncharacterized protein</fullName>
    </submittedName>
</protein>
<evidence type="ECO:0000313" key="1">
    <source>
        <dbReference type="EMBL" id="KAF2860641.1"/>
    </source>
</evidence>
<dbReference type="EMBL" id="MU005979">
    <property type="protein sequence ID" value="KAF2860641.1"/>
    <property type="molecule type" value="Genomic_DNA"/>
</dbReference>
<reference evidence="1" key="1">
    <citation type="journal article" date="2020" name="Stud. Mycol.">
        <title>101 Dothideomycetes genomes: a test case for predicting lifestyles and emergence of pathogens.</title>
        <authorList>
            <person name="Haridas S."/>
            <person name="Albert R."/>
            <person name="Binder M."/>
            <person name="Bloem J."/>
            <person name="Labutti K."/>
            <person name="Salamov A."/>
            <person name="Andreopoulos B."/>
            <person name="Baker S."/>
            <person name="Barry K."/>
            <person name="Bills G."/>
            <person name="Bluhm B."/>
            <person name="Cannon C."/>
            <person name="Castanera R."/>
            <person name="Culley D."/>
            <person name="Daum C."/>
            <person name="Ezra D."/>
            <person name="Gonzalez J."/>
            <person name="Henrissat B."/>
            <person name="Kuo A."/>
            <person name="Liang C."/>
            <person name="Lipzen A."/>
            <person name="Lutzoni F."/>
            <person name="Magnuson J."/>
            <person name="Mondo S."/>
            <person name="Nolan M."/>
            <person name="Ohm R."/>
            <person name="Pangilinan J."/>
            <person name="Park H.-J."/>
            <person name="Ramirez L."/>
            <person name="Alfaro M."/>
            <person name="Sun H."/>
            <person name="Tritt A."/>
            <person name="Yoshinaga Y."/>
            <person name="Zwiers L.-H."/>
            <person name="Turgeon B."/>
            <person name="Goodwin S."/>
            <person name="Spatafora J."/>
            <person name="Crous P."/>
            <person name="Grigoriev I."/>
        </authorList>
    </citation>
    <scope>NUCLEOTIDE SEQUENCE</scope>
    <source>
        <strain evidence="1">CBS 480.64</strain>
    </source>
</reference>
<dbReference type="AlphaFoldDB" id="A0A6A7BZG4"/>
<proteinExistence type="predicted"/>
<dbReference type="Proteomes" id="UP000799421">
    <property type="component" value="Unassembled WGS sequence"/>
</dbReference>
<accession>A0A6A7BZG4</accession>